<dbReference type="PANTHER" id="PTHR42648:SF28">
    <property type="entry name" value="TRANSPOSON-ENCODED PROTEIN WITH RIBONUCLEASE H-LIKE AND RETROVIRUS ZINC FINGER-LIKE DOMAINS"/>
    <property type="match status" value="1"/>
</dbReference>
<evidence type="ECO:0000313" key="3">
    <source>
        <dbReference type="Proteomes" id="UP000288805"/>
    </source>
</evidence>
<reference evidence="2 3" key="1">
    <citation type="journal article" date="2018" name="PLoS Genet.">
        <title>Population sequencing reveals clonal diversity and ancestral inbreeding in the grapevine cultivar Chardonnay.</title>
        <authorList>
            <person name="Roach M.J."/>
            <person name="Johnson D.L."/>
            <person name="Bohlmann J."/>
            <person name="van Vuuren H.J."/>
            <person name="Jones S.J."/>
            <person name="Pretorius I.S."/>
            <person name="Schmidt S.A."/>
            <person name="Borneman A.R."/>
        </authorList>
    </citation>
    <scope>NUCLEOTIDE SEQUENCE [LARGE SCALE GENOMIC DNA]</scope>
    <source>
        <strain evidence="3">cv. Chardonnay</strain>
        <tissue evidence="2">Leaf</tissue>
    </source>
</reference>
<dbReference type="PANTHER" id="PTHR42648">
    <property type="entry name" value="TRANSPOSASE, PUTATIVE-RELATED"/>
    <property type="match status" value="1"/>
</dbReference>
<dbReference type="InterPro" id="IPR012337">
    <property type="entry name" value="RNaseH-like_sf"/>
</dbReference>
<organism evidence="2 3">
    <name type="scientific">Vitis vinifera</name>
    <name type="common">Grape</name>
    <dbReference type="NCBI Taxonomy" id="29760"/>
    <lineage>
        <taxon>Eukaryota</taxon>
        <taxon>Viridiplantae</taxon>
        <taxon>Streptophyta</taxon>
        <taxon>Embryophyta</taxon>
        <taxon>Tracheophyta</taxon>
        <taxon>Spermatophyta</taxon>
        <taxon>Magnoliopsida</taxon>
        <taxon>eudicotyledons</taxon>
        <taxon>Gunneridae</taxon>
        <taxon>Pentapetalae</taxon>
        <taxon>rosids</taxon>
        <taxon>Vitales</taxon>
        <taxon>Vitaceae</taxon>
        <taxon>Viteae</taxon>
        <taxon>Vitis</taxon>
    </lineage>
</organism>
<dbReference type="InterPro" id="IPR039537">
    <property type="entry name" value="Retrotran_Ty1/copia-like"/>
</dbReference>
<name>A0A438IYP6_VITVI</name>
<dbReference type="GO" id="GO:0015074">
    <property type="term" value="P:DNA integration"/>
    <property type="evidence" value="ECO:0007669"/>
    <property type="project" value="InterPro"/>
</dbReference>
<feature type="domain" description="Integrase catalytic" evidence="1">
    <location>
        <begin position="151"/>
        <end position="324"/>
    </location>
</feature>
<dbReference type="PROSITE" id="PS50994">
    <property type="entry name" value="INTEGRASE"/>
    <property type="match status" value="1"/>
</dbReference>
<dbReference type="Proteomes" id="UP000288805">
    <property type="component" value="Unassembled WGS sequence"/>
</dbReference>
<dbReference type="InterPro" id="IPR036397">
    <property type="entry name" value="RNaseH_sf"/>
</dbReference>
<proteinExistence type="predicted"/>
<dbReference type="Pfam" id="PF00665">
    <property type="entry name" value="rve"/>
    <property type="match status" value="1"/>
</dbReference>
<dbReference type="Gene3D" id="3.30.420.10">
    <property type="entry name" value="Ribonuclease H-like superfamily/Ribonuclease H"/>
    <property type="match status" value="1"/>
</dbReference>
<evidence type="ECO:0000259" key="1">
    <source>
        <dbReference type="PROSITE" id="PS50994"/>
    </source>
</evidence>
<accession>A0A438IYP6</accession>
<dbReference type="AlphaFoldDB" id="A0A438IYP6"/>
<dbReference type="SUPFAM" id="SSF53098">
    <property type="entry name" value="Ribonuclease H-like"/>
    <property type="match status" value="1"/>
</dbReference>
<comment type="caution">
    <text evidence="2">The sequence shown here is derived from an EMBL/GenBank/DDBJ whole genome shotgun (WGS) entry which is preliminary data.</text>
</comment>
<dbReference type="EMBL" id="QGNW01000073">
    <property type="protein sequence ID" value="RVX01820.1"/>
    <property type="molecule type" value="Genomic_DNA"/>
</dbReference>
<dbReference type="GO" id="GO:0003676">
    <property type="term" value="F:nucleic acid binding"/>
    <property type="evidence" value="ECO:0007669"/>
    <property type="project" value="InterPro"/>
</dbReference>
<evidence type="ECO:0000313" key="2">
    <source>
        <dbReference type="EMBL" id="RVX01820.1"/>
    </source>
</evidence>
<sequence length="493" mass="56621">MDIDYAIRKDKPTITDTSTTVEKALYEKWERTNRLSPMFIKTKISYGIRGSIDQHDNVKALLKAIDEQFVTLDKALASTLIMKFSSLRLTDVSGVREHIMQMRDIVAQLNTLEGMRNLRKPMPSEQCFYSGNKMRSHVEGKQTNKSKKGAKRSTDILEIIHSDICCPDMDVYGPKYFISFIDDYSRYMYIYLLHNKNEALGAFKVFKAEVEKQCGKQIKIVRTDRGGEYYGRYTEDGQTLGPFAKFLQEHGIVVQYTMSGSPDQNGVAERRNRTIMDMVRSMRSNSKLPESLWTEALKMAVYILNRVPTKVVPKTPFELWKGWKPSLRHIRIWGCLSENIVSKKDHIDAQPSTSSDRLIVIHNAPQVQTRYRQPLIEVPQIANDNLVYQVVQDSLEIVEPVEQHDPQENVDSTLRRSTRVRKPAIPSDYVVYLQELDYDIGAENDPETFSQSISCKESNLWYDAMKNEMNSMASNGIWNLVELPDVAKSIGCK</sequence>
<protein>
    <submittedName>
        <fullName evidence="2">Retrovirus-related Pol polyprotein from transposon TNT 1-94</fullName>
    </submittedName>
</protein>
<dbReference type="InterPro" id="IPR001584">
    <property type="entry name" value="Integrase_cat-core"/>
</dbReference>
<gene>
    <name evidence="2" type="primary">POLX_4012</name>
    <name evidence="2" type="ORF">CK203_019377</name>
</gene>